<proteinExistence type="inferred from homology"/>
<evidence type="ECO:0000256" key="4">
    <source>
        <dbReference type="ARBA" id="ARBA00022692"/>
    </source>
</evidence>
<evidence type="ECO:0000256" key="2">
    <source>
        <dbReference type="ARBA" id="ARBA00007400"/>
    </source>
</evidence>
<comment type="similarity">
    <text evidence="2">Belongs to the acyltransferase 3 family.</text>
</comment>
<dbReference type="GO" id="GO:0009246">
    <property type="term" value="P:enterobacterial common antigen biosynthetic process"/>
    <property type="evidence" value="ECO:0007669"/>
    <property type="project" value="TreeGrafter"/>
</dbReference>
<keyword evidence="6 7" id="KW-0472">Membrane</keyword>
<organism evidence="9 10">
    <name type="scientific">Gordonia humi</name>
    <dbReference type="NCBI Taxonomy" id="686429"/>
    <lineage>
        <taxon>Bacteria</taxon>
        <taxon>Bacillati</taxon>
        <taxon>Actinomycetota</taxon>
        <taxon>Actinomycetes</taxon>
        <taxon>Mycobacteriales</taxon>
        <taxon>Gordoniaceae</taxon>
        <taxon>Gordonia</taxon>
    </lineage>
</organism>
<dbReference type="EMBL" id="JACIFP010000001">
    <property type="protein sequence ID" value="MBB4137474.1"/>
    <property type="molecule type" value="Genomic_DNA"/>
</dbReference>
<dbReference type="GO" id="GO:0005886">
    <property type="term" value="C:plasma membrane"/>
    <property type="evidence" value="ECO:0007669"/>
    <property type="project" value="UniProtKB-SubCell"/>
</dbReference>
<feature type="transmembrane region" description="Helical" evidence="7">
    <location>
        <begin position="251"/>
        <end position="272"/>
    </location>
</feature>
<feature type="transmembrane region" description="Helical" evidence="7">
    <location>
        <begin position="322"/>
        <end position="345"/>
    </location>
</feature>
<dbReference type="GO" id="GO:0016413">
    <property type="term" value="F:O-acetyltransferase activity"/>
    <property type="evidence" value="ECO:0007669"/>
    <property type="project" value="TreeGrafter"/>
</dbReference>
<feature type="transmembrane region" description="Helical" evidence="7">
    <location>
        <begin position="115"/>
        <end position="137"/>
    </location>
</feature>
<comment type="caution">
    <text evidence="9">The sequence shown here is derived from an EMBL/GenBank/DDBJ whole genome shotgun (WGS) entry which is preliminary data.</text>
</comment>
<reference evidence="9 10" key="1">
    <citation type="submission" date="2020-08" db="EMBL/GenBank/DDBJ databases">
        <title>Sequencing the genomes of 1000 actinobacteria strains.</title>
        <authorList>
            <person name="Klenk H.-P."/>
        </authorList>
    </citation>
    <scope>NUCLEOTIDE SEQUENCE [LARGE SCALE GENOMIC DNA]</scope>
    <source>
        <strain evidence="9 10">DSM 45298</strain>
    </source>
</reference>
<keyword evidence="10" id="KW-1185">Reference proteome</keyword>
<dbReference type="AlphaFoldDB" id="A0A840F4A2"/>
<feature type="transmembrane region" description="Helical" evidence="7">
    <location>
        <begin position="213"/>
        <end position="231"/>
    </location>
</feature>
<feature type="transmembrane region" description="Helical" evidence="7">
    <location>
        <begin position="28"/>
        <end position="50"/>
    </location>
</feature>
<dbReference type="PANTHER" id="PTHR40074">
    <property type="entry name" value="O-ACETYLTRANSFERASE WECH"/>
    <property type="match status" value="1"/>
</dbReference>
<dbReference type="Proteomes" id="UP000551501">
    <property type="component" value="Unassembled WGS sequence"/>
</dbReference>
<evidence type="ECO:0000313" key="9">
    <source>
        <dbReference type="EMBL" id="MBB4137474.1"/>
    </source>
</evidence>
<evidence type="ECO:0000256" key="3">
    <source>
        <dbReference type="ARBA" id="ARBA00022475"/>
    </source>
</evidence>
<keyword evidence="3" id="KW-1003">Cell membrane</keyword>
<feature type="transmembrane region" description="Helical" evidence="7">
    <location>
        <begin position="279"/>
        <end position="302"/>
    </location>
</feature>
<feature type="transmembrane region" description="Helical" evidence="7">
    <location>
        <begin position="71"/>
        <end position="91"/>
    </location>
</feature>
<dbReference type="Pfam" id="PF01757">
    <property type="entry name" value="Acyl_transf_3"/>
    <property type="match status" value="1"/>
</dbReference>
<comment type="subcellular location">
    <subcellularLocation>
        <location evidence="1">Cell membrane</location>
        <topology evidence="1">Multi-pass membrane protein</topology>
    </subcellularLocation>
</comment>
<keyword evidence="4 7" id="KW-0812">Transmembrane</keyword>
<sequence length="368" mass="41034">MVLFTGVVVAHSINLLETGPDVYRSVQLVGTLLHVTRYGFVAVTLFVLVLSMRGKTMNPVQFWRRRFGLIVGPYLVWTVIYTVTDHLVIAGERFPSPGEFFRELGMSTIAGTGKYQLYFLLISMQIYLLFPVISWIIDRTAHHPWLVLTVAAAVQILVFVTYQWLPRPHGQVWNQVYEHAWKALPMYTLFVAIGALTAVHLDRVQAWLRAHLVPVLIACAAGTAISVSVYLAMTGPGDVPWQATTPWDPPLLLWLVSGVVMLWLLAMGWDALRRSGRRVGAAAVSYATIRAFGVFAVHPLVLDVLIRVGFFDALHSWFPQSAGVRSVILVVVVLAVSLLIVDLLLRTPVSRWFVARDRVPLTKNGSVS</sequence>
<accession>A0A840F4A2</accession>
<evidence type="ECO:0000256" key="5">
    <source>
        <dbReference type="ARBA" id="ARBA00022989"/>
    </source>
</evidence>
<dbReference type="InterPro" id="IPR002656">
    <property type="entry name" value="Acyl_transf_3_dom"/>
</dbReference>
<evidence type="ECO:0000259" key="8">
    <source>
        <dbReference type="Pfam" id="PF01757"/>
    </source>
</evidence>
<feature type="transmembrane region" description="Helical" evidence="7">
    <location>
        <begin position="184"/>
        <end position="201"/>
    </location>
</feature>
<dbReference type="PANTHER" id="PTHR40074:SF2">
    <property type="entry name" value="O-ACETYLTRANSFERASE WECH"/>
    <property type="match status" value="1"/>
</dbReference>
<evidence type="ECO:0000256" key="7">
    <source>
        <dbReference type="SAM" id="Phobius"/>
    </source>
</evidence>
<dbReference type="RefSeq" id="WP_343067541.1">
    <property type="nucleotide sequence ID" value="NZ_BAABHL010000119.1"/>
</dbReference>
<feature type="transmembrane region" description="Helical" evidence="7">
    <location>
        <begin position="144"/>
        <end position="164"/>
    </location>
</feature>
<evidence type="ECO:0000256" key="6">
    <source>
        <dbReference type="ARBA" id="ARBA00023136"/>
    </source>
</evidence>
<feature type="domain" description="Acyltransferase 3" evidence="8">
    <location>
        <begin position="2"/>
        <end position="340"/>
    </location>
</feature>
<keyword evidence="5 7" id="KW-1133">Transmembrane helix</keyword>
<name>A0A840F4A2_9ACTN</name>
<evidence type="ECO:0000256" key="1">
    <source>
        <dbReference type="ARBA" id="ARBA00004651"/>
    </source>
</evidence>
<gene>
    <name evidence="9" type="ORF">BKA16_004026</name>
</gene>
<protein>
    <submittedName>
        <fullName evidence="9">Peptidoglycan/LPS O-acetylase OafA/YrhL</fullName>
    </submittedName>
</protein>
<evidence type="ECO:0000313" key="10">
    <source>
        <dbReference type="Proteomes" id="UP000551501"/>
    </source>
</evidence>